<dbReference type="InterPro" id="IPR036638">
    <property type="entry name" value="HLH_DNA-bd_sf"/>
</dbReference>
<evidence type="ECO:0000256" key="1">
    <source>
        <dbReference type="SAM" id="MobiDB-lite"/>
    </source>
</evidence>
<feature type="compositionally biased region" description="Polar residues" evidence="1">
    <location>
        <begin position="915"/>
        <end position="929"/>
    </location>
</feature>
<dbReference type="CDD" id="cd00083">
    <property type="entry name" value="bHLH_SF"/>
    <property type="match status" value="1"/>
</dbReference>
<evidence type="ECO:0000313" key="3">
    <source>
        <dbReference type="EMBL" id="VVD03542.1"/>
    </source>
</evidence>
<dbReference type="AlphaFoldDB" id="A0A5E4QZN2"/>
<dbReference type="Gene3D" id="4.10.280.10">
    <property type="entry name" value="Helix-loop-helix DNA-binding domain"/>
    <property type="match status" value="1"/>
</dbReference>
<feature type="compositionally biased region" description="Basic residues" evidence="1">
    <location>
        <begin position="218"/>
        <end position="234"/>
    </location>
</feature>
<feature type="region of interest" description="Disordered" evidence="1">
    <location>
        <begin position="732"/>
        <end position="752"/>
    </location>
</feature>
<feature type="region of interest" description="Disordered" evidence="1">
    <location>
        <begin position="99"/>
        <end position="122"/>
    </location>
</feature>
<evidence type="ECO:0000313" key="4">
    <source>
        <dbReference type="Proteomes" id="UP000324832"/>
    </source>
</evidence>
<feature type="domain" description="BHLH" evidence="2">
    <location>
        <begin position="13"/>
        <end position="76"/>
    </location>
</feature>
<feature type="region of interest" description="Disordered" evidence="1">
    <location>
        <begin position="288"/>
        <end position="313"/>
    </location>
</feature>
<gene>
    <name evidence="3" type="ORF">LSINAPIS_LOCUS13518</name>
</gene>
<sequence length="1259" mass="140884">MYASETTVPSKSRNPSRCREWERQRRLKFNDAISKLGEIVKTIHKENEMDGGEKQDNVQYPKIEIIQKAILCLKNFNQEKTKLNNKYIKMCMLKKSKKGDSKTCETNSDKAHPAKKAEPQIASKSQLPKLLPITSNVKKGNTIVVLPAAPYILPQRPLLFPTAQPTIVLLDTSMQSLNKQPMLPVLNRNASDITKTTMVNILPISAYSHPISAAKVKKTCAKPKNSKKTLKRNKIKDESTNLQTSIESNDIALVNDKKNSENKAAGDTPQNKTADTICDEVHNISNVETSKQQENDLNSNNIETNLSTNKPDPNKELKVLLEVEQHKTVTSEASVENCKKPSSIEPVMSEPVKLDQKDNADKNKETKLQNILDTSICEHVVDGGNARLELAEEFLAASPTAAFLMSFPLVSGNRADSPSEEQQNNSIKDAACRNELQTHSFFQKSERPEIKTKTTEKTEIRSADIHTKPLIQEKDVVTSKSSMKTVDFKTPHTTSNENPFLPSIIPSTCTDVAFGLDFDCNINKNVPNHSLGNVSSNISSNNLFYKTDHYNAVKNTVYSTSSLSSGHDYNNLGLYPCAVENCSSKNKADYSNIEDNLIKMNSSRLTYDIDLGWSHKGLDFVSSTTNSNALHKDSIFTSTASSYTSAYNPFNSDFHVSLSNANKKEIFSKPPSFSDSITSFYGQASNLWTDDMTAIYTNTNTLKNTTKQQHYTSLNHGPVNTTAKVNVTKQFESKPTSEPVQSNIKSFSNTNGANQLNVADKFTKKSPSKMHINWMTSETRTTQNNFQQMHQNPKDNSKTTYGNINVPARKPTQNENYFPINMHHFPTQTNDDLGQMWPATRPAGTTEISIEPPPIHLPTLVGDLALGPHDKKRNDLINKTVQQADQSCSTLFSVTQIMNRSSENSSNSRSQNANVESKTNTKQSQDMNDNNRKTIINSRMENSTQHCYNFNDTKVANNFASSNQFSNIKSTKSNKNDKSSKVHKNNYSAEALLRGGTCSQKTLENTNKFGVPGQKFGDFNLGQDTSVAQVSHFPPLLDYTDSGYTGQQYSGTTLYNSTTNTMSNSFYSNFMPSGTNLMTNTYTGGPFTSEFVDYNNQTAECNYSNKYDEKVRNSSNFLHEKHVRREAPAVKHKLECTKKESSKKYQSKRAKVNVENEEWGDNSHLFWQNRSNKRHSNIIPDEIQFPNFVGNQMPTQYQPDFFNSHLMPSNVQSMNPGASFPVTSRANFNLSALFPEITTMAVEMDLVEALLLTVSRYGK</sequence>
<dbReference type="EMBL" id="FZQP02006782">
    <property type="protein sequence ID" value="VVD03542.1"/>
    <property type="molecule type" value="Genomic_DNA"/>
</dbReference>
<dbReference type="InterPro" id="IPR011598">
    <property type="entry name" value="bHLH_dom"/>
</dbReference>
<feature type="region of interest" description="Disordered" evidence="1">
    <location>
        <begin position="218"/>
        <end position="242"/>
    </location>
</feature>
<reference evidence="3 4" key="1">
    <citation type="submission" date="2017-07" db="EMBL/GenBank/DDBJ databases">
        <authorList>
            <person name="Talla V."/>
            <person name="Backstrom N."/>
        </authorList>
    </citation>
    <scope>NUCLEOTIDE SEQUENCE [LARGE SCALE GENOMIC DNA]</scope>
</reference>
<dbReference type="SUPFAM" id="SSF47459">
    <property type="entry name" value="HLH, helix-loop-helix DNA-binding domain"/>
    <property type="match status" value="1"/>
</dbReference>
<dbReference type="PROSITE" id="PS50888">
    <property type="entry name" value="BHLH"/>
    <property type="match status" value="1"/>
</dbReference>
<keyword evidence="4" id="KW-1185">Reference proteome</keyword>
<proteinExistence type="predicted"/>
<name>A0A5E4QZN2_9NEOP</name>
<feature type="compositionally biased region" description="Low complexity" evidence="1">
    <location>
        <begin position="899"/>
        <end position="914"/>
    </location>
</feature>
<feature type="compositionally biased region" description="Basic and acidic residues" evidence="1">
    <location>
        <begin position="99"/>
        <end position="118"/>
    </location>
</feature>
<accession>A0A5E4QZN2</accession>
<evidence type="ECO:0000259" key="2">
    <source>
        <dbReference type="PROSITE" id="PS50888"/>
    </source>
</evidence>
<feature type="region of interest" description="Disordered" evidence="1">
    <location>
        <begin position="899"/>
        <end position="929"/>
    </location>
</feature>
<feature type="compositionally biased region" description="Polar residues" evidence="1">
    <location>
        <begin position="288"/>
        <end position="311"/>
    </location>
</feature>
<dbReference type="GO" id="GO:0046983">
    <property type="term" value="F:protein dimerization activity"/>
    <property type="evidence" value="ECO:0007669"/>
    <property type="project" value="InterPro"/>
</dbReference>
<dbReference type="Proteomes" id="UP000324832">
    <property type="component" value="Unassembled WGS sequence"/>
</dbReference>
<dbReference type="SMART" id="SM00353">
    <property type="entry name" value="HLH"/>
    <property type="match status" value="1"/>
</dbReference>
<protein>
    <recommendedName>
        <fullName evidence="2">BHLH domain-containing protein</fullName>
    </recommendedName>
</protein>
<organism evidence="3 4">
    <name type="scientific">Leptidea sinapis</name>
    <dbReference type="NCBI Taxonomy" id="189913"/>
    <lineage>
        <taxon>Eukaryota</taxon>
        <taxon>Metazoa</taxon>
        <taxon>Ecdysozoa</taxon>
        <taxon>Arthropoda</taxon>
        <taxon>Hexapoda</taxon>
        <taxon>Insecta</taxon>
        <taxon>Pterygota</taxon>
        <taxon>Neoptera</taxon>
        <taxon>Endopterygota</taxon>
        <taxon>Lepidoptera</taxon>
        <taxon>Glossata</taxon>
        <taxon>Ditrysia</taxon>
        <taxon>Papilionoidea</taxon>
        <taxon>Pieridae</taxon>
        <taxon>Dismorphiinae</taxon>
        <taxon>Leptidea</taxon>
    </lineage>
</organism>